<accession>A0ABR6B9X7</accession>
<proteinExistence type="predicted"/>
<sequence>MAIAVAGYVDCPTDAVLYYELLPIAGGGRTIQPEGVQIDYLTYNAEILYRYRKARSPYPDGLWPIRRDPRNLLHAYFRDPADGRWHVLRWTHALGEHQPFTDVTHREARRLIASHGRNPADQDEMAAALLELQNRTDAPETWTRTARHGGPATLTVVEPNAVTPTAPRPLTRTRHRSSSNPRTRTTDWTWTRCGLRTSGTLTTR</sequence>
<keyword evidence="3" id="KW-1185">Reference proteome</keyword>
<evidence type="ECO:0000313" key="3">
    <source>
        <dbReference type="Proteomes" id="UP000517916"/>
    </source>
</evidence>
<comment type="caution">
    <text evidence="2">The sequence shown here is derived from an EMBL/GenBank/DDBJ whole genome shotgun (WGS) entry which is preliminary data.</text>
</comment>
<dbReference type="Proteomes" id="UP000517916">
    <property type="component" value="Unassembled WGS sequence"/>
</dbReference>
<evidence type="ECO:0000256" key="1">
    <source>
        <dbReference type="SAM" id="MobiDB-lite"/>
    </source>
</evidence>
<reference evidence="2 3" key="1">
    <citation type="submission" date="2020-08" db="EMBL/GenBank/DDBJ databases">
        <title>Genomic Encyclopedia of Archaeal and Bacterial Type Strains, Phase II (KMG-II): from individual species to whole genera.</title>
        <authorList>
            <person name="Goeker M."/>
        </authorList>
    </citation>
    <scope>NUCLEOTIDE SEQUENCE [LARGE SCALE GENOMIC DNA]</scope>
    <source>
        <strain evidence="2 3">DSM 43850</strain>
    </source>
</reference>
<dbReference type="EMBL" id="JACJID010000001">
    <property type="protein sequence ID" value="MBA8923680.1"/>
    <property type="molecule type" value="Genomic_DNA"/>
</dbReference>
<organism evidence="2 3">
    <name type="scientific">Kutzneria viridogrisea</name>
    <dbReference type="NCBI Taxonomy" id="47990"/>
    <lineage>
        <taxon>Bacteria</taxon>
        <taxon>Bacillati</taxon>
        <taxon>Actinomycetota</taxon>
        <taxon>Actinomycetes</taxon>
        <taxon>Pseudonocardiales</taxon>
        <taxon>Pseudonocardiaceae</taxon>
        <taxon>Kutzneria</taxon>
    </lineage>
</organism>
<protein>
    <submittedName>
        <fullName evidence="2">Uncharacterized protein</fullName>
    </submittedName>
</protein>
<gene>
    <name evidence="2" type="ORF">BC739_000877</name>
</gene>
<dbReference type="RefSeq" id="WP_182836335.1">
    <property type="nucleotide sequence ID" value="NZ_BAAABQ010000062.1"/>
</dbReference>
<feature type="region of interest" description="Disordered" evidence="1">
    <location>
        <begin position="159"/>
        <end position="186"/>
    </location>
</feature>
<evidence type="ECO:0000313" key="2">
    <source>
        <dbReference type="EMBL" id="MBA8923680.1"/>
    </source>
</evidence>
<name>A0ABR6B9X7_9PSEU</name>